<protein>
    <submittedName>
        <fullName evidence="3">DUF262 domain-containing protein</fullName>
    </submittedName>
</protein>
<gene>
    <name evidence="3" type="ORF">GA560_23915</name>
</gene>
<name>A0A6L4N8G1_9BACE</name>
<evidence type="ECO:0000259" key="2">
    <source>
        <dbReference type="Pfam" id="PF07510"/>
    </source>
</evidence>
<evidence type="ECO:0000313" key="3">
    <source>
        <dbReference type="EMBL" id="KAB6078067.1"/>
    </source>
</evidence>
<organism evidence="3 4">
    <name type="scientific">Bacteroides xylanisolvens</name>
    <dbReference type="NCBI Taxonomy" id="371601"/>
    <lineage>
        <taxon>Bacteria</taxon>
        <taxon>Pseudomonadati</taxon>
        <taxon>Bacteroidota</taxon>
        <taxon>Bacteroidia</taxon>
        <taxon>Bacteroidales</taxon>
        <taxon>Bacteroidaceae</taxon>
        <taxon>Bacteroides</taxon>
    </lineage>
</organism>
<dbReference type="RefSeq" id="WP_008666028.1">
    <property type="nucleotide sequence ID" value="NZ_WDEQ01000038.1"/>
</dbReference>
<dbReference type="PANTHER" id="PTHR35149:SF2">
    <property type="entry name" value="DUF262 DOMAIN-CONTAINING PROTEIN"/>
    <property type="match status" value="1"/>
</dbReference>
<reference evidence="3 4" key="1">
    <citation type="journal article" date="2019" name="Nat. Med.">
        <title>A library of human gut bacterial isolates paired with longitudinal multiomics data enables mechanistic microbiome research.</title>
        <authorList>
            <person name="Poyet M."/>
            <person name="Groussin M."/>
            <person name="Gibbons S.M."/>
            <person name="Avila-Pacheco J."/>
            <person name="Jiang X."/>
            <person name="Kearney S.M."/>
            <person name="Perrotta A.R."/>
            <person name="Berdy B."/>
            <person name="Zhao S."/>
            <person name="Lieberman T.D."/>
            <person name="Swanson P.K."/>
            <person name="Smith M."/>
            <person name="Roesemann S."/>
            <person name="Alexander J.E."/>
            <person name="Rich S.A."/>
            <person name="Livny J."/>
            <person name="Vlamakis H."/>
            <person name="Clish C."/>
            <person name="Bullock K."/>
            <person name="Deik A."/>
            <person name="Scott J."/>
            <person name="Pierce K.A."/>
            <person name="Xavier R.J."/>
            <person name="Alm E.J."/>
        </authorList>
    </citation>
    <scope>NUCLEOTIDE SEQUENCE [LARGE SCALE GENOMIC DNA]</scope>
    <source>
        <strain evidence="3 4">BIOML-A73</strain>
    </source>
</reference>
<accession>A0A6L4N8G1</accession>
<dbReference type="Proteomes" id="UP000474077">
    <property type="component" value="Unassembled WGS sequence"/>
</dbReference>
<feature type="domain" description="GmrSD restriction endonucleases N-terminal" evidence="1">
    <location>
        <begin position="10"/>
        <end position="222"/>
    </location>
</feature>
<dbReference type="Pfam" id="PF03235">
    <property type="entry name" value="GmrSD_N"/>
    <property type="match status" value="1"/>
</dbReference>
<comment type="caution">
    <text evidence="3">The sequence shown here is derived from an EMBL/GenBank/DDBJ whole genome shotgun (WGS) entry which is preliminary data.</text>
</comment>
<dbReference type="InterPro" id="IPR004919">
    <property type="entry name" value="GmrSD_N"/>
</dbReference>
<feature type="domain" description="GmrSD restriction endonucleases C-terminal" evidence="2">
    <location>
        <begin position="419"/>
        <end position="565"/>
    </location>
</feature>
<dbReference type="Pfam" id="PF07510">
    <property type="entry name" value="GmrSD_C"/>
    <property type="match status" value="1"/>
</dbReference>
<dbReference type="PANTHER" id="PTHR35149">
    <property type="entry name" value="SLL5132 PROTEIN"/>
    <property type="match status" value="1"/>
</dbReference>
<dbReference type="AlphaFoldDB" id="A0A6L4N8G1"/>
<proteinExistence type="predicted"/>
<dbReference type="EMBL" id="WDER01000115">
    <property type="protein sequence ID" value="KAB6078067.1"/>
    <property type="molecule type" value="Genomic_DNA"/>
</dbReference>
<evidence type="ECO:0000259" key="1">
    <source>
        <dbReference type="Pfam" id="PF03235"/>
    </source>
</evidence>
<sequence>MIGSAILLSNFIEGNMKQFIIPVYQRNYDWLIDNCEQLFNDLVKLSKQHKQTHFFGSIVTASADAYGRNRLVIDGQQRITTISLLLLAGIKAVKDGKLLVSNEARLNEAYEMFLLAKFSSADRKIKLVPIESDRIAYDLIFDNAEDKFIAESKVTRNFMYFYGLLTKTPQEFSFDDLLNTIERLQIITIELDNNDDAQLIFESLNSTGLALTEADKIRNYLLMSLSPEEQQQCFKDYWQKIEQATDNEPTMFLRDYLTIRQQRQRHVRLPYMYQEWKKYMEVKDRKEELAQMLDYAKYYRQVTKSQLSTPRLSKKMSHICNIDTDVVNVFFMQFLKYADENGLQEDEVYTAIDLVENYMARRIVCNMPGNALTQVFCALHKDVLRSIDEYRAADIPLSASYSDILAYHILRRDGNYLLPRDTQFIEAIKTRDAYHMMKPFQIFLFERLENAIPGEYNDVASDMKNKTATLEHIMPQTLNADWKAMLGSNYEEIKEKYLHTFANLTLTGINSELSNNSFDVKRDGKVIDGESFPGYKDSKYRLTRSVMACSKWTPVEMEQRGKEIVDTFLKLYPLPHTSFTPLPKPVDEVSLEDETFSPTNRQLKGFRLFGQEHAETIWKNMMLKIISIVSERYPDIVDALFDAGSYFWSSKKADLHYCTMIAPDKYVWTSLDNKGKLNCLRYLFDKCDIAESELILILDAIKD</sequence>
<evidence type="ECO:0000313" key="4">
    <source>
        <dbReference type="Proteomes" id="UP000474077"/>
    </source>
</evidence>
<dbReference type="InterPro" id="IPR011089">
    <property type="entry name" value="GmrSD_C"/>
</dbReference>